<keyword evidence="6" id="KW-1185">Reference proteome</keyword>
<keyword evidence="5" id="KW-0503">Monooxygenase</keyword>
<reference evidence="6" key="1">
    <citation type="journal article" date="2019" name="Int. J. Syst. Evol. Microbiol.">
        <title>The Global Catalogue of Microorganisms (GCM) 10K type strain sequencing project: providing services to taxonomists for standard genome sequencing and annotation.</title>
        <authorList>
            <consortium name="The Broad Institute Genomics Platform"/>
            <consortium name="The Broad Institute Genome Sequencing Center for Infectious Disease"/>
            <person name="Wu L."/>
            <person name="Ma J."/>
        </authorList>
    </citation>
    <scope>NUCLEOTIDE SEQUENCE [LARGE SCALE GENOMIC DNA]</scope>
    <source>
        <strain evidence="6">JCM 11574</strain>
    </source>
</reference>
<feature type="compositionally biased region" description="Basic and acidic residues" evidence="3">
    <location>
        <begin position="395"/>
        <end position="405"/>
    </location>
</feature>
<dbReference type="Gene3D" id="3.30.9.20">
    <property type="match status" value="1"/>
</dbReference>
<evidence type="ECO:0000256" key="2">
    <source>
        <dbReference type="ARBA" id="ARBA00023027"/>
    </source>
</evidence>
<dbReference type="Proteomes" id="UP001500893">
    <property type="component" value="Unassembled WGS sequence"/>
</dbReference>
<evidence type="ECO:0000259" key="4">
    <source>
        <dbReference type="Pfam" id="PF01494"/>
    </source>
</evidence>
<keyword evidence="1" id="KW-0560">Oxidoreductase</keyword>
<evidence type="ECO:0000256" key="3">
    <source>
        <dbReference type="SAM" id="MobiDB-lite"/>
    </source>
</evidence>
<sequence>MRVVCVGAGPAGLYFAISAKLRDAGHEVTVLERDPWAATYGWGVVYWDDLLDVLYRNDPESAREITARSVLWQDQEVRVHGINGEQTAYFGGYGYSIGRSALLDILARRATQLGVDVQYSQHVAEPSALPPADLVVAADGANSRIRDHHKEFGTRVEVGLNPYIWLGTEQPFRSFVFSFNRTPAGWIWLHAYPSVAGISTCIVECSPHTWKALGLDLLGDDEGVQLLEGIFQRALDGHRLLSRSRGAPAHWQRFAHVTNDSWYHDTTVLLGDAAHTTHFTLGSGTRLAMIDAVVLAHSLREYPDVQGALREYDLHRRAELHPVQAAARTSMAWFEHVDQYLDRDAVAFAHAMSVRHAGQSPWHHQLHLATQITAVRGARRAFATGRRWYLARRRGDMAARQRPWDGDEGSAGSESPRSVSAPRPGAPGN</sequence>
<dbReference type="Pfam" id="PF01494">
    <property type="entry name" value="FAD_binding_3"/>
    <property type="match status" value="1"/>
</dbReference>
<name>A0ABP6NPL5_9ACTN</name>
<evidence type="ECO:0000256" key="1">
    <source>
        <dbReference type="ARBA" id="ARBA00023002"/>
    </source>
</evidence>
<accession>A0ABP6NPL5</accession>
<dbReference type="PRINTS" id="PR00420">
    <property type="entry name" value="RNGMNOXGNASE"/>
</dbReference>
<dbReference type="InterPro" id="IPR002938">
    <property type="entry name" value="FAD-bd"/>
</dbReference>
<gene>
    <name evidence="5" type="ORF">GCM10010521_48420</name>
</gene>
<dbReference type="Gene3D" id="3.50.50.60">
    <property type="entry name" value="FAD/NAD(P)-binding domain"/>
    <property type="match status" value="1"/>
</dbReference>
<feature type="region of interest" description="Disordered" evidence="3">
    <location>
        <begin position="395"/>
        <end position="429"/>
    </location>
</feature>
<dbReference type="EMBL" id="BAAAVM010000078">
    <property type="protein sequence ID" value="GAA3154892.1"/>
    <property type="molecule type" value="Genomic_DNA"/>
</dbReference>
<dbReference type="PANTHER" id="PTHR43476">
    <property type="entry name" value="3-(3-HYDROXY-PHENYL)PROPIONATE/3-HYDROXYCINNAMIC ACID HYDROXYLASE"/>
    <property type="match status" value="1"/>
</dbReference>
<keyword evidence="2" id="KW-0520">NAD</keyword>
<dbReference type="PANTHER" id="PTHR43476:SF4">
    <property type="entry name" value="BLR0106 PROTEIN"/>
    <property type="match status" value="1"/>
</dbReference>
<evidence type="ECO:0000313" key="5">
    <source>
        <dbReference type="EMBL" id="GAA3154892.1"/>
    </source>
</evidence>
<comment type="caution">
    <text evidence="5">The sequence shown here is derived from an EMBL/GenBank/DDBJ whole genome shotgun (WGS) entry which is preliminary data.</text>
</comment>
<proteinExistence type="predicted"/>
<dbReference type="GO" id="GO:0004497">
    <property type="term" value="F:monooxygenase activity"/>
    <property type="evidence" value="ECO:0007669"/>
    <property type="project" value="UniProtKB-KW"/>
</dbReference>
<protein>
    <submittedName>
        <fullName evidence="5">FAD-dependent monooxygenase</fullName>
    </submittedName>
</protein>
<feature type="domain" description="FAD-binding" evidence="4">
    <location>
        <begin position="109"/>
        <end position="302"/>
    </location>
</feature>
<organism evidence="5 6">
    <name type="scientific">Streptomyces rameus</name>
    <dbReference type="NCBI Taxonomy" id="68261"/>
    <lineage>
        <taxon>Bacteria</taxon>
        <taxon>Bacillati</taxon>
        <taxon>Actinomycetota</taxon>
        <taxon>Actinomycetes</taxon>
        <taxon>Kitasatosporales</taxon>
        <taxon>Streptomycetaceae</taxon>
        <taxon>Streptomyces</taxon>
    </lineage>
</organism>
<dbReference type="InterPro" id="IPR036188">
    <property type="entry name" value="FAD/NAD-bd_sf"/>
</dbReference>
<dbReference type="InterPro" id="IPR050631">
    <property type="entry name" value="PheA/TfdB_FAD_monoxygenase"/>
</dbReference>
<dbReference type="SUPFAM" id="SSF51905">
    <property type="entry name" value="FAD/NAD(P)-binding domain"/>
    <property type="match status" value="1"/>
</dbReference>
<evidence type="ECO:0000313" key="6">
    <source>
        <dbReference type="Proteomes" id="UP001500893"/>
    </source>
</evidence>